<proteinExistence type="predicted"/>
<sequence length="245" mass="28927">MSNYISIQSLYQTDSAREGETLEQIRLKNNLEGQITGLWYYNETFFLYHLHNKDYHGAKLNAYRCGCIDEFLITRYNSKILDSGVKNLTYVLLSDNKRLIDRFADLAHSNYNWMVEQGYSTLLYCIQQIMKGDWERVKWSIEIMNTKNPKLQKGILSDILFFEGMIDKDESKMCLAIKQLLKDHKKRNRYMGISEQYVSIPALTYLKLAWLKGFEIQIDHPLIAKELLPYHPLDEYDGKYDFLNS</sequence>
<protein>
    <submittedName>
        <fullName evidence="1">Imm49 family immunity protein</fullName>
    </submittedName>
</protein>
<evidence type="ECO:0000313" key="1">
    <source>
        <dbReference type="EMBL" id="XBO46429.1"/>
    </source>
</evidence>
<dbReference type="EMBL" id="CP157485">
    <property type="protein sequence ID" value="XBO46429.1"/>
    <property type="molecule type" value="Genomic_DNA"/>
</dbReference>
<accession>A0AAU7K269</accession>
<gene>
    <name evidence="1" type="ORF">ABEG20_14135</name>
</gene>
<name>A0AAU7K269_9SPHI</name>
<reference evidence="1" key="1">
    <citation type="submission" date="2024-05" db="EMBL/GenBank/DDBJ databases">
        <authorList>
            <person name="Kim S."/>
            <person name="Heo J."/>
            <person name="Choi H."/>
            <person name="Choi Y."/>
            <person name="Kwon S.-W."/>
            <person name="Kim Y."/>
        </authorList>
    </citation>
    <scope>NUCLEOTIDE SEQUENCE</scope>
    <source>
        <strain evidence="1">KACC 23697</strain>
    </source>
</reference>
<organism evidence="1">
    <name type="scientific">Pedobacter sp. KACC 23697</name>
    <dbReference type="NCBI Taxonomy" id="3149230"/>
    <lineage>
        <taxon>Bacteria</taxon>
        <taxon>Pseudomonadati</taxon>
        <taxon>Bacteroidota</taxon>
        <taxon>Sphingobacteriia</taxon>
        <taxon>Sphingobacteriales</taxon>
        <taxon>Sphingobacteriaceae</taxon>
        <taxon>Pedobacter</taxon>
    </lineage>
</organism>
<dbReference type="InterPro" id="IPR029074">
    <property type="entry name" value="Imm49"/>
</dbReference>
<dbReference type="Pfam" id="PF15575">
    <property type="entry name" value="Imm49"/>
    <property type="match status" value="1"/>
</dbReference>
<dbReference type="RefSeq" id="WP_406823978.1">
    <property type="nucleotide sequence ID" value="NZ_CP157485.1"/>
</dbReference>
<dbReference type="AlphaFoldDB" id="A0AAU7K269"/>